<accession>A0A4R2EUV2</accession>
<keyword evidence="2" id="KW-1185">Reference proteome</keyword>
<organism evidence="1 2">
    <name type="scientific">Acetobacteroides hydrogenigenes</name>
    <dbReference type="NCBI Taxonomy" id="979970"/>
    <lineage>
        <taxon>Bacteria</taxon>
        <taxon>Pseudomonadati</taxon>
        <taxon>Bacteroidota</taxon>
        <taxon>Bacteroidia</taxon>
        <taxon>Bacteroidales</taxon>
        <taxon>Rikenellaceae</taxon>
        <taxon>Acetobacteroides</taxon>
    </lineage>
</organism>
<name>A0A4R2EUV2_9BACT</name>
<dbReference type="AlphaFoldDB" id="A0A4R2EUV2"/>
<reference evidence="1 2" key="1">
    <citation type="submission" date="2019-03" db="EMBL/GenBank/DDBJ databases">
        <title>Genomic Encyclopedia of Archaeal and Bacterial Type Strains, Phase II (KMG-II): from individual species to whole genera.</title>
        <authorList>
            <person name="Goeker M."/>
        </authorList>
    </citation>
    <scope>NUCLEOTIDE SEQUENCE [LARGE SCALE GENOMIC DNA]</scope>
    <source>
        <strain evidence="1 2">RL-C</strain>
    </source>
</reference>
<dbReference type="Proteomes" id="UP000294830">
    <property type="component" value="Unassembled WGS sequence"/>
</dbReference>
<proteinExistence type="predicted"/>
<protein>
    <submittedName>
        <fullName evidence="1">Uncharacterized protein</fullName>
    </submittedName>
</protein>
<evidence type="ECO:0000313" key="2">
    <source>
        <dbReference type="Proteomes" id="UP000294830"/>
    </source>
</evidence>
<dbReference type="OrthoDB" id="1120922at2"/>
<dbReference type="EMBL" id="SLWB01000003">
    <property type="protein sequence ID" value="TCN70574.1"/>
    <property type="molecule type" value="Genomic_DNA"/>
</dbReference>
<comment type="caution">
    <text evidence="1">The sequence shown here is derived from an EMBL/GenBank/DDBJ whole genome shotgun (WGS) entry which is preliminary data.</text>
</comment>
<sequence>MSTNRTRRESEVLEKWRTSLENVTAQPEVAAAMAELGYTPEVVATGKAIFVKARAAYDVNRKESDEAIAANRIFVQESETLDTMYSLHRKKAKYVFRNDANAARELDVHVAEPDAYLPWIESVKKFYFGLSANEALSTAVSKLKVSAADITAAQLQIAKVEKARTEYVRELGESRDAVALKDAAFAEAEKWMRDFYTVARIALEDRPRLFATLFK</sequence>
<dbReference type="RefSeq" id="WP_131838438.1">
    <property type="nucleotide sequence ID" value="NZ_SLWB01000003.1"/>
</dbReference>
<gene>
    <name evidence="1" type="ORF">CLV25_10390</name>
</gene>
<evidence type="ECO:0000313" key="1">
    <source>
        <dbReference type="EMBL" id="TCN70574.1"/>
    </source>
</evidence>